<feature type="binding site" evidence="2">
    <location>
        <position position="81"/>
    </location>
    <ligand>
        <name>Cu cation</name>
        <dbReference type="ChEBI" id="CHEBI:23378"/>
    </ligand>
</feature>
<keyword evidence="2" id="KW-0186">Copper</keyword>
<keyword evidence="2" id="KW-0479">Metal-binding</keyword>
<keyword evidence="3" id="KW-1015">Disulfide bond</keyword>
<proteinExistence type="inferred from homology"/>
<keyword evidence="5" id="KW-1185">Reference proteome</keyword>
<dbReference type="AlphaFoldDB" id="B9XRS4"/>
<accession>B9XRS4</accession>
<evidence type="ECO:0000256" key="2">
    <source>
        <dbReference type="PIRSR" id="PIRSR603782-1"/>
    </source>
</evidence>
<dbReference type="PANTHER" id="PTHR12151:SF25">
    <property type="entry name" value="LINALOOL DEHYDRATASE_ISOMERASE DOMAIN-CONTAINING PROTEIN"/>
    <property type="match status" value="1"/>
</dbReference>
<protein>
    <submittedName>
        <fullName evidence="4">Electron transport protein SCO1/SenC</fullName>
    </submittedName>
</protein>
<dbReference type="SUPFAM" id="SSF52833">
    <property type="entry name" value="Thioredoxin-like"/>
    <property type="match status" value="1"/>
</dbReference>
<dbReference type="CDD" id="cd02968">
    <property type="entry name" value="SCO"/>
    <property type="match status" value="1"/>
</dbReference>
<organism evidence="4 5">
    <name type="scientific">Pedosphaera parvula (strain Ellin514)</name>
    <dbReference type="NCBI Taxonomy" id="320771"/>
    <lineage>
        <taxon>Bacteria</taxon>
        <taxon>Pseudomonadati</taxon>
        <taxon>Verrucomicrobiota</taxon>
        <taxon>Pedosphaerae</taxon>
        <taxon>Pedosphaerales</taxon>
        <taxon>Pedosphaeraceae</taxon>
        <taxon>Pedosphaera</taxon>
    </lineage>
</organism>
<dbReference type="Pfam" id="PF02630">
    <property type="entry name" value="SCO1-SenC"/>
    <property type="match status" value="1"/>
</dbReference>
<evidence type="ECO:0000256" key="3">
    <source>
        <dbReference type="PIRSR" id="PIRSR603782-2"/>
    </source>
</evidence>
<gene>
    <name evidence="4" type="ORF">Cflav_PD0523</name>
</gene>
<evidence type="ECO:0000256" key="1">
    <source>
        <dbReference type="ARBA" id="ARBA00010996"/>
    </source>
</evidence>
<comment type="similarity">
    <text evidence="1">Belongs to the SCO1/2 family.</text>
</comment>
<dbReference type="RefSeq" id="WP_007418507.1">
    <property type="nucleotide sequence ID" value="NZ_ABOX02000067.1"/>
</dbReference>
<evidence type="ECO:0000313" key="5">
    <source>
        <dbReference type="Proteomes" id="UP000003688"/>
    </source>
</evidence>
<dbReference type="InterPro" id="IPR036249">
    <property type="entry name" value="Thioredoxin-like_sf"/>
</dbReference>
<name>B9XRS4_PEDPL</name>
<dbReference type="PANTHER" id="PTHR12151">
    <property type="entry name" value="ELECTRON TRANSPORT PROTIN SCO1/SENC FAMILY MEMBER"/>
    <property type="match status" value="1"/>
</dbReference>
<reference evidence="4 5" key="1">
    <citation type="journal article" date="2011" name="J. Bacteriol.">
        <title>Genome sequence of 'Pedosphaera parvula' Ellin514, an aerobic Verrucomicrobial isolate from pasture soil.</title>
        <authorList>
            <person name="Kant R."/>
            <person name="van Passel M.W."/>
            <person name="Sangwan P."/>
            <person name="Palva A."/>
            <person name="Lucas S."/>
            <person name="Copeland A."/>
            <person name="Lapidus A."/>
            <person name="Glavina Del Rio T."/>
            <person name="Dalin E."/>
            <person name="Tice H."/>
            <person name="Bruce D."/>
            <person name="Goodwin L."/>
            <person name="Pitluck S."/>
            <person name="Chertkov O."/>
            <person name="Larimer F.W."/>
            <person name="Land M.L."/>
            <person name="Hauser L."/>
            <person name="Brettin T.S."/>
            <person name="Detter J.C."/>
            <person name="Han S."/>
            <person name="de Vos W.M."/>
            <person name="Janssen P.H."/>
            <person name="Smidt H."/>
        </authorList>
    </citation>
    <scope>NUCLEOTIDE SEQUENCE [LARGE SCALE GENOMIC DNA]</scope>
    <source>
        <strain evidence="4 5">Ellin514</strain>
    </source>
</reference>
<dbReference type="OrthoDB" id="9811998at2"/>
<dbReference type="STRING" id="320771.Cflav_PD0523"/>
<dbReference type="EMBL" id="ABOX02000067">
    <property type="protein sequence ID" value="EEF57489.1"/>
    <property type="molecule type" value="Genomic_DNA"/>
</dbReference>
<dbReference type="GO" id="GO:0046872">
    <property type="term" value="F:metal ion binding"/>
    <property type="evidence" value="ECO:0007669"/>
    <property type="project" value="UniProtKB-KW"/>
</dbReference>
<dbReference type="Gene3D" id="3.40.30.10">
    <property type="entry name" value="Glutaredoxin"/>
    <property type="match status" value="1"/>
</dbReference>
<feature type="binding site" evidence="2">
    <location>
        <position position="77"/>
    </location>
    <ligand>
        <name>Cu cation</name>
        <dbReference type="ChEBI" id="CHEBI:23378"/>
    </ligand>
</feature>
<feature type="binding site" evidence="2">
    <location>
        <position position="171"/>
    </location>
    <ligand>
        <name>Cu cation</name>
        <dbReference type="ChEBI" id="CHEBI:23378"/>
    </ligand>
</feature>
<dbReference type="InterPro" id="IPR003782">
    <property type="entry name" value="SCO1/SenC"/>
</dbReference>
<sequence length="220" mass="24992" precursor="true">MNNSSRKFEFVVWSALILLIIGIVGAFVMSKLNSTTRQFPIIGQVGDFHLTNQLGQPISMTNLHDHVWITDVIFTSCPGPCAKMTKHLSEIQNSLTTNQPIKLISFTSNPEYDTPSELKKYAERFGADANRWWFLTGDKGEIRRLATNDLKFVVVEKQPDQRENPDDLFIHSTWFVLVDKHGQVRGWTDEQGSLHAYWDSEDAEARASILAAAQRIAKEK</sequence>
<comment type="caution">
    <text evidence="4">The sequence shown here is derived from an EMBL/GenBank/DDBJ whole genome shotgun (WGS) entry which is preliminary data.</text>
</comment>
<dbReference type="Proteomes" id="UP000003688">
    <property type="component" value="Unassembled WGS sequence"/>
</dbReference>
<feature type="disulfide bond" description="Redox-active" evidence="3">
    <location>
        <begin position="77"/>
        <end position="81"/>
    </location>
</feature>
<evidence type="ECO:0000313" key="4">
    <source>
        <dbReference type="EMBL" id="EEF57489.1"/>
    </source>
</evidence>